<name>A9TDI7_PHYPA</name>
<evidence type="ECO:0000313" key="2">
    <source>
        <dbReference type="EnsemblPlants" id="Pp3c14_15450V3.1"/>
    </source>
</evidence>
<reference evidence="2" key="3">
    <citation type="submission" date="2020-12" db="UniProtKB">
        <authorList>
            <consortium name="EnsemblPlants"/>
        </authorList>
    </citation>
    <scope>IDENTIFICATION</scope>
</reference>
<dbReference type="EMBL" id="ABEU02000014">
    <property type="protein sequence ID" value="PNR41159.1"/>
    <property type="molecule type" value="Genomic_DNA"/>
</dbReference>
<dbReference type="AlphaFoldDB" id="A9TDI7"/>
<dbReference type="InterPro" id="IPR011990">
    <property type="entry name" value="TPR-like_helical_dom_sf"/>
</dbReference>
<evidence type="ECO:0000313" key="1">
    <source>
        <dbReference type="EMBL" id="PNR41159.1"/>
    </source>
</evidence>
<dbReference type="RefSeq" id="XP_024394413.1">
    <property type="nucleotide sequence ID" value="XM_024538645.2"/>
</dbReference>
<dbReference type="EnsemblPlants" id="Pp3c14_15450V3.1">
    <property type="protein sequence ID" value="Pp3c14_15450V3.1"/>
    <property type="gene ID" value="Pp3c14_15450"/>
</dbReference>
<dbReference type="Gene3D" id="1.25.40.10">
    <property type="entry name" value="Tetratricopeptide repeat domain"/>
    <property type="match status" value="1"/>
</dbReference>
<organism evidence="1">
    <name type="scientific">Physcomitrium patens</name>
    <name type="common">Spreading-leaved earth moss</name>
    <name type="synonym">Physcomitrella patens</name>
    <dbReference type="NCBI Taxonomy" id="3218"/>
    <lineage>
        <taxon>Eukaryota</taxon>
        <taxon>Viridiplantae</taxon>
        <taxon>Streptophyta</taxon>
        <taxon>Embryophyta</taxon>
        <taxon>Bryophyta</taxon>
        <taxon>Bryophytina</taxon>
        <taxon>Bryopsida</taxon>
        <taxon>Funariidae</taxon>
        <taxon>Funariales</taxon>
        <taxon>Funariaceae</taxon>
        <taxon>Physcomitrium</taxon>
    </lineage>
</organism>
<protein>
    <submittedName>
        <fullName evidence="1 2">Uncharacterized protein</fullName>
    </submittedName>
</protein>
<dbReference type="SUPFAM" id="SSF48452">
    <property type="entry name" value="TPR-like"/>
    <property type="match status" value="1"/>
</dbReference>
<dbReference type="HOGENOM" id="CLU_452287_0_0_1"/>
<dbReference type="KEGG" id="ppp:112291364"/>
<dbReference type="Gramene" id="Pp3c14_15450V3.2">
    <property type="protein sequence ID" value="Pp3c14_15450V3.2"/>
    <property type="gene ID" value="Pp3c14_15450"/>
</dbReference>
<keyword evidence="3" id="KW-1185">Reference proteome</keyword>
<dbReference type="EnsemblPlants" id="Pp3c14_15450V3.2">
    <property type="protein sequence ID" value="Pp3c14_15450V3.2"/>
    <property type="gene ID" value="Pp3c14_15450"/>
</dbReference>
<sequence length="604" mass="66847">MAATLLTPMSLDILPEEGRFMVRRQGSLTLGNSSPKMDWRAIAGLGAGNKGPTGQGTSSIRRTLSVGSALSDFLGSSSTRKTLEEHSLMRRPVSKDCLESLEVSSNVMENADGNERRGRFEEERKWDFSTHENTFRPGGMMHKNKFPSTQSIAQERQSFGTGKGTGSFPPPSNSFGTGLMRANSTGHIVTPKASKKSIVVEQVQQSFDSLKDRLDFSLKMQPECSAPARPPSVARLLPESSNISVQPCKDLGILGIAKDVSDLKMSSLPRSLKRRNCKEKNVAIHRSCAFSNAFSAMVFIIKSMHGHALEMEENYALSLVTPMHREIDLSFAWLFQQVFSRTPQYMLSITVLLAEFSVHSLGKDVALAGAIAMAHPKTPVSNDVAAPVKEDVAAGFMKELRRRRKAAPSPKLESVDISPVTNEAMNGFAPKFSAAEEFIMQRMMSEVTKEQEASSGWSSLTFVDRKVAKGLVAPVQVTVSPDNYLCFDRTDLEYQHAIDMQPTNVMLLSNYAQFLYVVRHDNNRAEEYFHRAICADPSDGEVLGRFATFLWLARGDKETAERAFRAAAALDPTNPYHAGNYSHFLWHLEDEHRKCLSSCHVGHS</sequence>
<dbReference type="Gramene" id="Pp3c14_15450V3.1">
    <property type="protein sequence ID" value="Pp3c14_15450V3.1"/>
    <property type="gene ID" value="Pp3c14_15450"/>
</dbReference>
<reference evidence="1 3" key="1">
    <citation type="journal article" date="2008" name="Science">
        <title>The Physcomitrella genome reveals evolutionary insights into the conquest of land by plants.</title>
        <authorList>
            <person name="Rensing S."/>
            <person name="Lang D."/>
            <person name="Zimmer A."/>
            <person name="Terry A."/>
            <person name="Salamov A."/>
            <person name="Shapiro H."/>
            <person name="Nishiyama T."/>
            <person name="Perroud P.-F."/>
            <person name="Lindquist E."/>
            <person name="Kamisugi Y."/>
            <person name="Tanahashi T."/>
            <person name="Sakakibara K."/>
            <person name="Fujita T."/>
            <person name="Oishi K."/>
            <person name="Shin-I T."/>
            <person name="Kuroki Y."/>
            <person name="Toyoda A."/>
            <person name="Suzuki Y."/>
            <person name="Hashimoto A."/>
            <person name="Yamaguchi K."/>
            <person name="Sugano A."/>
            <person name="Kohara Y."/>
            <person name="Fujiyama A."/>
            <person name="Anterola A."/>
            <person name="Aoki S."/>
            <person name="Ashton N."/>
            <person name="Barbazuk W.B."/>
            <person name="Barker E."/>
            <person name="Bennetzen J."/>
            <person name="Bezanilla M."/>
            <person name="Blankenship R."/>
            <person name="Cho S.H."/>
            <person name="Dutcher S."/>
            <person name="Estelle M."/>
            <person name="Fawcett J.A."/>
            <person name="Gundlach H."/>
            <person name="Hanada K."/>
            <person name="Heyl A."/>
            <person name="Hicks K.A."/>
            <person name="Hugh J."/>
            <person name="Lohr M."/>
            <person name="Mayer K."/>
            <person name="Melkozernov A."/>
            <person name="Murata T."/>
            <person name="Nelson D."/>
            <person name="Pils B."/>
            <person name="Prigge M."/>
            <person name="Reiss B."/>
            <person name="Renner T."/>
            <person name="Rombauts S."/>
            <person name="Rushton P."/>
            <person name="Sanderfoot A."/>
            <person name="Schween G."/>
            <person name="Shiu S.-H."/>
            <person name="Stueber K."/>
            <person name="Theodoulou F.L."/>
            <person name="Tu H."/>
            <person name="Van de Peer Y."/>
            <person name="Verrier P.J."/>
            <person name="Waters E."/>
            <person name="Wood A."/>
            <person name="Yang L."/>
            <person name="Cove D."/>
            <person name="Cuming A."/>
            <person name="Hasebe M."/>
            <person name="Lucas S."/>
            <person name="Mishler D.B."/>
            <person name="Reski R."/>
            <person name="Grigoriev I."/>
            <person name="Quatrano R.S."/>
            <person name="Boore J.L."/>
        </authorList>
    </citation>
    <scope>NUCLEOTIDE SEQUENCE [LARGE SCALE GENOMIC DNA]</scope>
    <source>
        <strain evidence="2 3">cv. Gransden 2004</strain>
    </source>
</reference>
<gene>
    <name evidence="2" type="primary">LOC112291364</name>
    <name evidence="1" type="ORF">PHYPA_018562</name>
</gene>
<reference evidence="1 3" key="2">
    <citation type="journal article" date="2018" name="Plant J.">
        <title>The Physcomitrella patens chromosome-scale assembly reveals moss genome structure and evolution.</title>
        <authorList>
            <person name="Lang D."/>
            <person name="Ullrich K.K."/>
            <person name="Murat F."/>
            <person name="Fuchs J."/>
            <person name="Jenkins J."/>
            <person name="Haas F.B."/>
            <person name="Piednoel M."/>
            <person name="Gundlach H."/>
            <person name="Van Bel M."/>
            <person name="Meyberg R."/>
            <person name="Vives C."/>
            <person name="Morata J."/>
            <person name="Symeonidi A."/>
            <person name="Hiss M."/>
            <person name="Muchero W."/>
            <person name="Kamisugi Y."/>
            <person name="Saleh O."/>
            <person name="Blanc G."/>
            <person name="Decker E.L."/>
            <person name="van Gessel N."/>
            <person name="Grimwood J."/>
            <person name="Hayes R.D."/>
            <person name="Graham S.W."/>
            <person name="Gunter L.E."/>
            <person name="McDaniel S.F."/>
            <person name="Hoernstein S.N.W."/>
            <person name="Larsson A."/>
            <person name="Li F.W."/>
            <person name="Perroud P.F."/>
            <person name="Phillips J."/>
            <person name="Ranjan P."/>
            <person name="Rokshar D.S."/>
            <person name="Rothfels C.J."/>
            <person name="Schneider L."/>
            <person name="Shu S."/>
            <person name="Stevenson D.W."/>
            <person name="Thummler F."/>
            <person name="Tillich M."/>
            <person name="Villarreal Aguilar J.C."/>
            <person name="Widiez T."/>
            <person name="Wong G.K."/>
            <person name="Wymore A."/>
            <person name="Zhang Y."/>
            <person name="Zimmer A.D."/>
            <person name="Quatrano R.S."/>
            <person name="Mayer K.F.X."/>
            <person name="Goodstein D."/>
            <person name="Casacuberta J.M."/>
            <person name="Vandepoele K."/>
            <person name="Reski R."/>
            <person name="Cuming A.C."/>
            <person name="Tuskan G.A."/>
            <person name="Maumus F."/>
            <person name="Salse J."/>
            <person name="Schmutz J."/>
            <person name="Rensing S.A."/>
        </authorList>
    </citation>
    <scope>NUCLEOTIDE SEQUENCE [LARGE SCALE GENOMIC DNA]</scope>
    <source>
        <strain evidence="2 3">cv. Gransden 2004</strain>
    </source>
</reference>
<dbReference type="Proteomes" id="UP000006727">
    <property type="component" value="Chromosome 14"/>
</dbReference>
<dbReference type="PANTHER" id="PTHR26312:SF132">
    <property type="entry name" value="OS01G0855200 PROTEIN"/>
    <property type="match status" value="1"/>
</dbReference>
<dbReference type="PANTHER" id="PTHR26312">
    <property type="entry name" value="TETRATRICOPEPTIDE REPEAT PROTEIN 5"/>
    <property type="match status" value="1"/>
</dbReference>
<dbReference type="PaxDb" id="3218-PP1S209_70V6.1"/>
<proteinExistence type="predicted"/>
<dbReference type="OrthoDB" id="1924189at2759"/>
<dbReference type="GeneID" id="112291364"/>
<evidence type="ECO:0000313" key="3">
    <source>
        <dbReference type="Proteomes" id="UP000006727"/>
    </source>
</evidence>
<accession>A9TDI7</accession>
<dbReference type="eggNOG" id="ENOG502QQB3">
    <property type="taxonomic scope" value="Eukaryota"/>
</dbReference>